<reference evidence="2 3" key="1">
    <citation type="submission" date="2023-08" db="EMBL/GenBank/DDBJ databases">
        <title>Pathogen: clinical or host-associated sample.</title>
        <authorList>
            <person name="Hergert J."/>
            <person name="Casey R."/>
            <person name="Wagner J."/>
            <person name="Young E.L."/>
            <person name="Oakeson K.F."/>
        </authorList>
    </citation>
    <scope>NUCLEOTIDE SEQUENCE [LARGE SCALE GENOMIC DNA]</scope>
    <source>
        <strain evidence="2 3">1760953</strain>
        <plasmid evidence="2 3">unnamed4</plasmid>
    </source>
</reference>
<dbReference type="Proteomes" id="UP001234585">
    <property type="component" value="Plasmid unnamed4"/>
</dbReference>
<feature type="compositionally biased region" description="Low complexity" evidence="1">
    <location>
        <begin position="1"/>
        <end position="11"/>
    </location>
</feature>
<dbReference type="EMBL" id="CP132306">
    <property type="protein sequence ID" value="WLS00995.1"/>
    <property type="molecule type" value="Genomic_DNA"/>
</dbReference>
<gene>
    <name evidence="2" type="ORF">Q9313_26735</name>
</gene>
<accession>A0AA50H7F6</accession>
<protein>
    <submittedName>
        <fullName evidence="2">Uncharacterized protein</fullName>
    </submittedName>
</protein>
<sequence>MALAMAAPAWASDGAAQPPAGVDPEVIACQKVTAAEMEQFIGSPATIRTNGIGYDATVEIARRAAARM</sequence>
<keyword evidence="3" id="KW-1185">Reference proteome</keyword>
<dbReference type="RefSeq" id="WP_306041172.1">
    <property type="nucleotide sequence ID" value="NZ_CP132306.1"/>
</dbReference>
<geneLocation type="plasmid" evidence="2 3">
    <name>unnamed4</name>
</geneLocation>
<evidence type="ECO:0000256" key="1">
    <source>
        <dbReference type="SAM" id="MobiDB-lite"/>
    </source>
</evidence>
<evidence type="ECO:0000313" key="2">
    <source>
        <dbReference type="EMBL" id="WLS00995.1"/>
    </source>
</evidence>
<feature type="region of interest" description="Disordered" evidence="1">
    <location>
        <begin position="1"/>
        <end position="21"/>
    </location>
</feature>
<name>A0AA50H7F6_9HYPH</name>
<dbReference type="AlphaFoldDB" id="A0AA50H7F6"/>
<evidence type="ECO:0000313" key="3">
    <source>
        <dbReference type="Proteomes" id="UP001234585"/>
    </source>
</evidence>
<proteinExistence type="predicted"/>
<organism evidence="2 3">
    <name type="scientific">Shinella sumterensis</name>
    <dbReference type="NCBI Taxonomy" id="1967501"/>
    <lineage>
        <taxon>Bacteria</taxon>
        <taxon>Pseudomonadati</taxon>
        <taxon>Pseudomonadota</taxon>
        <taxon>Alphaproteobacteria</taxon>
        <taxon>Hyphomicrobiales</taxon>
        <taxon>Rhizobiaceae</taxon>
        <taxon>Shinella</taxon>
    </lineage>
</organism>
<keyword evidence="2" id="KW-0614">Plasmid</keyword>